<evidence type="ECO:0000256" key="4">
    <source>
        <dbReference type="ARBA" id="ARBA00022692"/>
    </source>
</evidence>
<evidence type="ECO:0000313" key="9">
    <source>
        <dbReference type="EMBL" id="NMP25112.1"/>
    </source>
</evidence>
<feature type="transmembrane region" description="Helical" evidence="7">
    <location>
        <begin position="200"/>
        <end position="220"/>
    </location>
</feature>
<dbReference type="RefSeq" id="WP_169103308.1">
    <property type="nucleotide sequence ID" value="NZ_JABBVZ010000239.1"/>
</dbReference>
<evidence type="ECO:0000259" key="8">
    <source>
        <dbReference type="Pfam" id="PF00892"/>
    </source>
</evidence>
<dbReference type="InterPro" id="IPR050638">
    <property type="entry name" value="AA-Vitamin_Transporters"/>
</dbReference>
<evidence type="ECO:0000256" key="3">
    <source>
        <dbReference type="ARBA" id="ARBA00022475"/>
    </source>
</evidence>
<reference evidence="9 10" key="1">
    <citation type="submission" date="2020-04" db="EMBL/GenBank/DDBJ databases">
        <authorList>
            <person name="Zhang R."/>
            <person name="Schippers A."/>
        </authorList>
    </citation>
    <scope>NUCLEOTIDE SEQUENCE [LARGE SCALE GENOMIC DNA]</scope>
    <source>
        <strain evidence="9 10">DSM 109850</strain>
    </source>
</reference>
<keyword evidence="6 7" id="KW-0472">Membrane</keyword>
<feature type="domain" description="EamA" evidence="8">
    <location>
        <begin position="171"/>
        <end position="303"/>
    </location>
</feature>
<dbReference type="PANTHER" id="PTHR32322">
    <property type="entry name" value="INNER MEMBRANE TRANSPORTER"/>
    <property type="match status" value="1"/>
</dbReference>
<accession>A0A7Y0Q4Y6</accession>
<evidence type="ECO:0000256" key="6">
    <source>
        <dbReference type="ARBA" id="ARBA00023136"/>
    </source>
</evidence>
<feature type="transmembrane region" description="Helical" evidence="7">
    <location>
        <begin position="112"/>
        <end position="132"/>
    </location>
</feature>
<dbReference type="SUPFAM" id="SSF103481">
    <property type="entry name" value="Multidrug resistance efflux transporter EmrE"/>
    <property type="match status" value="2"/>
</dbReference>
<feature type="transmembrane region" description="Helical" evidence="7">
    <location>
        <begin position="47"/>
        <end position="67"/>
    </location>
</feature>
<dbReference type="Proteomes" id="UP000533476">
    <property type="component" value="Unassembled WGS sequence"/>
</dbReference>
<comment type="caution">
    <text evidence="9">The sequence shown here is derived from an EMBL/GenBank/DDBJ whole genome shotgun (WGS) entry which is preliminary data.</text>
</comment>
<dbReference type="Pfam" id="PF00892">
    <property type="entry name" value="EamA"/>
    <property type="match status" value="2"/>
</dbReference>
<organism evidence="9 10">
    <name type="scientific">Sulfobacillus harzensis</name>
    <dbReference type="NCBI Taxonomy" id="2729629"/>
    <lineage>
        <taxon>Bacteria</taxon>
        <taxon>Bacillati</taxon>
        <taxon>Bacillota</taxon>
        <taxon>Clostridia</taxon>
        <taxon>Eubacteriales</taxon>
        <taxon>Clostridiales Family XVII. Incertae Sedis</taxon>
        <taxon>Sulfobacillus</taxon>
    </lineage>
</organism>
<keyword evidence="3" id="KW-1003">Cell membrane</keyword>
<evidence type="ECO:0000256" key="2">
    <source>
        <dbReference type="ARBA" id="ARBA00007362"/>
    </source>
</evidence>
<protein>
    <submittedName>
        <fullName evidence="9">EamA family transporter</fullName>
    </submittedName>
</protein>
<keyword evidence="10" id="KW-1185">Reference proteome</keyword>
<name>A0A7Y0Q4Y6_9FIRM</name>
<feature type="domain" description="EamA" evidence="8">
    <location>
        <begin position="18"/>
        <end position="157"/>
    </location>
</feature>
<feature type="transmembrane region" description="Helical" evidence="7">
    <location>
        <begin position="20"/>
        <end position="41"/>
    </location>
</feature>
<proteinExistence type="inferred from homology"/>
<feature type="transmembrane region" description="Helical" evidence="7">
    <location>
        <begin position="144"/>
        <end position="165"/>
    </location>
</feature>
<evidence type="ECO:0000313" key="10">
    <source>
        <dbReference type="Proteomes" id="UP000533476"/>
    </source>
</evidence>
<gene>
    <name evidence="9" type="ORF">HIJ39_22710</name>
</gene>
<feature type="transmembrane region" description="Helical" evidence="7">
    <location>
        <begin position="88"/>
        <end position="106"/>
    </location>
</feature>
<feature type="transmembrane region" description="Helical" evidence="7">
    <location>
        <begin position="226"/>
        <end position="250"/>
    </location>
</feature>
<keyword evidence="5 7" id="KW-1133">Transmembrane helix</keyword>
<comment type="similarity">
    <text evidence="2">Belongs to the EamA transporter family.</text>
</comment>
<dbReference type="GO" id="GO:0005886">
    <property type="term" value="C:plasma membrane"/>
    <property type="evidence" value="ECO:0007669"/>
    <property type="project" value="UniProtKB-SubCell"/>
</dbReference>
<feature type="transmembrane region" description="Helical" evidence="7">
    <location>
        <begin position="171"/>
        <end position="188"/>
    </location>
</feature>
<dbReference type="AlphaFoldDB" id="A0A7Y0Q4Y6"/>
<comment type="subcellular location">
    <subcellularLocation>
        <location evidence="1">Cell membrane</location>
        <topology evidence="1">Multi-pass membrane protein</topology>
    </subcellularLocation>
</comment>
<keyword evidence="4 7" id="KW-0812">Transmembrane</keyword>
<feature type="transmembrane region" description="Helical" evidence="7">
    <location>
        <begin position="287"/>
        <end position="304"/>
    </location>
</feature>
<dbReference type="PANTHER" id="PTHR32322:SF18">
    <property type="entry name" value="S-ADENOSYLMETHIONINE_S-ADENOSYLHOMOCYSTEINE TRANSPORTER"/>
    <property type="match status" value="1"/>
</dbReference>
<dbReference type="InterPro" id="IPR037185">
    <property type="entry name" value="EmrE-like"/>
</dbReference>
<feature type="transmembrane region" description="Helical" evidence="7">
    <location>
        <begin position="262"/>
        <end position="281"/>
    </location>
</feature>
<dbReference type="EMBL" id="JABBVZ010000239">
    <property type="protein sequence ID" value="NMP25112.1"/>
    <property type="molecule type" value="Genomic_DNA"/>
</dbReference>
<evidence type="ECO:0000256" key="1">
    <source>
        <dbReference type="ARBA" id="ARBA00004651"/>
    </source>
</evidence>
<evidence type="ECO:0000256" key="5">
    <source>
        <dbReference type="ARBA" id="ARBA00022989"/>
    </source>
</evidence>
<sequence>MNDHVPVPSPKVSPSRRLGIAMVLFSASSWGLSGTASQVLFQHQHLTAAWLVSVRMLFSGMVLVGWGMLRRNPASRALAANWRRWPQLLIFAAFGLFGVQYSYFKAIAEGNAATGTLLQYLGPPMMVAYLAVKNRQAPDTRERWAIVFAILGTLLLVSGGHFGRLEVPLDAVVWGLLSALCLAFYTLYPGSLLQTFDAVSVVGWGMLLGGLVSLSTGGLFQVHKVAWSFSTVALVAFVVLLGTLAAFLLYLASLRVLSPSEAGLLATAEPVAAVTASLLFLHVHLDLIAILGGLAIIVAVIQLSRKKAQEAPITGLPYPPDTL</sequence>
<dbReference type="InterPro" id="IPR000620">
    <property type="entry name" value="EamA_dom"/>
</dbReference>
<evidence type="ECO:0000256" key="7">
    <source>
        <dbReference type="SAM" id="Phobius"/>
    </source>
</evidence>